<protein>
    <submittedName>
        <fullName evidence="1">Uncharacterized protein</fullName>
    </submittedName>
</protein>
<comment type="caution">
    <text evidence="1">The sequence shown here is derived from an EMBL/GenBank/DDBJ whole genome shotgun (WGS) entry which is preliminary data.</text>
</comment>
<dbReference type="EMBL" id="JAKZFC010000003">
    <property type="protein sequence ID" value="MCH7322496.1"/>
    <property type="molecule type" value="Genomic_DNA"/>
</dbReference>
<gene>
    <name evidence="1" type="ORF">LZ480_11390</name>
</gene>
<sequence>MNVSRLVKKAKRGSKDALVQLIMQDSYPKELQILSITKQNDYTELTIRSEADVIYVKVTLQTTKGSVPLQTTKGFYDDGSSTRTLLFETTDEAIKLMIENMYFFDQQNDRINIPIN</sequence>
<dbReference type="Proteomes" id="UP001316087">
    <property type="component" value="Unassembled WGS sequence"/>
</dbReference>
<name>A0ABS9UDS2_9BACL</name>
<evidence type="ECO:0000313" key="2">
    <source>
        <dbReference type="Proteomes" id="UP001316087"/>
    </source>
</evidence>
<dbReference type="RefSeq" id="WP_241369546.1">
    <property type="nucleotide sequence ID" value="NZ_JAKZFC010000003.1"/>
</dbReference>
<reference evidence="1 2" key="1">
    <citation type="submission" date="2022-03" db="EMBL/GenBank/DDBJ databases">
        <authorList>
            <person name="Jo J.-H."/>
            <person name="Im W.-T."/>
        </authorList>
    </citation>
    <scope>NUCLEOTIDE SEQUENCE [LARGE SCALE GENOMIC DNA]</scope>
    <source>
        <strain evidence="1 2">MA9</strain>
    </source>
</reference>
<accession>A0ABS9UDS2</accession>
<keyword evidence="2" id="KW-1185">Reference proteome</keyword>
<proteinExistence type="predicted"/>
<evidence type="ECO:0000313" key="1">
    <source>
        <dbReference type="EMBL" id="MCH7322496.1"/>
    </source>
</evidence>
<organism evidence="1 2">
    <name type="scientific">Solibacillus palustris</name>
    <dbReference type="NCBI Taxonomy" id="2908203"/>
    <lineage>
        <taxon>Bacteria</taxon>
        <taxon>Bacillati</taxon>
        <taxon>Bacillota</taxon>
        <taxon>Bacilli</taxon>
        <taxon>Bacillales</taxon>
        <taxon>Caryophanaceae</taxon>
        <taxon>Solibacillus</taxon>
    </lineage>
</organism>